<dbReference type="Proteomes" id="UP000012174">
    <property type="component" value="Unassembled WGS sequence"/>
</dbReference>
<feature type="domain" description="DUF7907" evidence="2">
    <location>
        <begin position="40"/>
        <end position="106"/>
    </location>
</feature>
<organism evidence="3 4">
    <name type="scientific">Eutypa lata (strain UCR-EL1)</name>
    <name type="common">Grapevine dieback disease fungus</name>
    <name type="synonym">Eutypa armeniacae</name>
    <dbReference type="NCBI Taxonomy" id="1287681"/>
    <lineage>
        <taxon>Eukaryota</taxon>
        <taxon>Fungi</taxon>
        <taxon>Dikarya</taxon>
        <taxon>Ascomycota</taxon>
        <taxon>Pezizomycotina</taxon>
        <taxon>Sordariomycetes</taxon>
        <taxon>Xylariomycetidae</taxon>
        <taxon>Xylariales</taxon>
        <taxon>Diatrypaceae</taxon>
        <taxon>Eutypa</taxon>
    </lineage>
</organism>
<dbReference type="Pfam" id="PF25484">
    <property type="entry name" value="DUF7907"/>
    <property type="match status" value="1"/>
</dbReference>
<dbReference type="KEGG" id="ela:UCREL1_10656"/>
<accession>M7SXW5</accession>
<evidence type="ECO:0000259" key="2">
    <source>
        <dbReference type="Pfam" id="PF25484"/>
    </source>
</evidence>
<evidence type="ECO:0000313" key="4">
    <source>
        <dbReference type="Proteomes" id="UP000012174"/>
    </source>
</evidence>
<dbReference type="AlphaFoldDB" id="M7SXW5"/>
<dbReference type="InterPro" id="IPR057229">
    <property type="entry name" value="DUF7907"/>
</dbReference>
<sequence>MFRNILSSIALADAVSASPLTSRQGSVLNYLPLSNALAVQLVTNVTNVTNDLNHTVQGLMLNSIYTEAGLNDAVLQADGNGAVFHLNSTAEEIYYDRSTVLTETNNPMFS</sequence>
<reference evidence="4" key="1">
    <citation type="journal article" date="2013" name="Genome Announc.">
        <title>Draft genome sequence of the grapevine dieback fungus Eutypa lata UCR-EL1.</title>
        <authorList>
            <person name="Blanco-Ulate B."/>
            <person name="Rolshausen P.E."/>
            <person name="Cantu D."/>
        </authorList>
    </citation>
    <scope>NUCLEOTIDE SEQUENCE [LARGE SCALE GENOMIC DNA]</scope>
    <source>
        <strain evidence="4">UCR-EL1</strain>
    </source>
</reference>
<feature type="signal peptide" evidence="1">
    <location>
        <begin position="1"/>
        <end position="17"/>
    </location>
</feature>
<feature type="chain" id="PRO_5004085060" description="DUF7907 domain-containing protein" evidence="1">
    <location>
        <begin position="18"/>
        <end position="110"/>
    </location>
</feature>
<proteinExistence type="predicted"/>
<dbReference type="STRING" id="1287681.M7SXW5"/>
<name>M7SXW5_EUTLA</name>
<protein>
    <recommendedName>
        <fullName evidence="2">DUF7907 domain-containing protein</fullName>
    </recommendedName>
</protein>
<keyword evidence="4" id="KW-1185">Reference proteome</keyword>
<evidence type="ECO:0000256" key="1">
    <source>
        <dbReference type="SAM" id="SignalP"/>
    </source>
</evidence>
<evidence type="ECO:0000313" key="3">
    <source>
        <dbReference type="EMBL" id="EMR62416.1"/>
    </source>
</evidence>
<dbReference type="HOGENOM" id="CLU_2171052_0_0_1"/>
<dbReference type="OrthoDB" id="3518533at2759"/>
<keyword evidence="1" id="KW-0732">Signal</keyword>
<dbReference type="EMBL" id="KB707432">
    <property type="protein sequence ID" value="EMR62416.1"/>
    <property type="molecule type" value="Genomic_DNA"/>
</dbReference>
<gene>
    <name evidence="3" type="ORF">UCREL1_10656</name>
</gene>